<dbReference type="PATRIC" id="fig|1648404.4.peg.1201"/>
<evidence type="ECO:0000313" key="1">
    <source>
        <dbReference type="EMBL" id="AKQ41639.1"/>
    </source>
</evidence>
<sequence length="112" mass="11751">MDLEQGACQSATDANFSIGLIARILLTGSAIADAANEPARALSAKAQHPGLMLAQRGIALNSSPWSLSISMAAATYAPRRIYSHASAASIAKRRATRTICTPLNIIDRSESL</sequence>
<evidence type="ECO:0000313" key="2">
    <source>
        <dbReference type="Proteomes" id="UP000059113"/>
    </source>
</evidence>
<protein>
    <submittedName>
        <fullName evidence="1">Uncharacterized protein</fullName>
    </submittedName>
</protein>
<accession>A0A0H4VEV6</accession>
<dbReference type="Proteomes" id="UP000059113">
    <property type="component" value="Chromosome"/>
</dbReference>
<organism evidence="1 2">
    <name type="scientific">Aurantiacibacter atlanticus</name>
    <dbReference type="NCBI Taxonomy" id="1648404"/>
    <lineage>
        <taxon>Bacteria</taxon>
        <taxon>Pseudomonadati</taxon>
        <taxon>Pseudomonadota</taxon>
        <taxon>Alphaproteobacteria</taxon>
        <taxon>Sphingomonadales</taxon>
        <taxon>Erythrobacteraceae</taxon>
        <taxon>Aurantiacibacter</taxon>
    </lineage>
</organism>
<dbReference type="KEGG" id="ery:CP97_05750"/>
<dbReference type="STRING" id="1648404.CP97_05750"/>
<reference evidence="1 2" key="1">
    <citation type="journal article" date="2015" name="Int. J. Syst. Evol. Microbiol.">
        <title>Erythrobacter atlanticus sp. nov., a bacterium from ocean sediment able to degrade polycyclic aromatic hydrocarbons.</title>
        <authorList>
            <person name="Zhuang L."/>
            <person name="Liu Y."/>
            <person name="Wang L."/>
            <person name="Wang W."/>
            <person name="Shao Z."/>
        </authorList>
    </citation>
    <scope>NUCLEOTIDE SEQUENCE [LARGE SCALE GENOMIC DNA]</scope>
    <source>
        <strain evidence="2">s21-N3</strain>
    </source>
</reference>
<proteinExistence type="predicted"/>
<reference evidence="2" key="2">
    <citation type="submission" date="2015-04" db="EMBL/GenBank/DDBJ databases">
        <title>The complete genome sequence of Erythrobacter sp. s21-N3.</title>
        <authorList>
            <person name="Zhuang L."/>
            <person name="Liu Y."/>
            <person name="Shao Z."/>
        </authorList>
    </citation>
    <scope>NUCLEOTIDE SEQUENCE [LARGE SCALE GENOMIC DNA]</scope>
    <source>
        <strain evidence="2">s21-N3</strain>
    </source>
</reference>
<keyword evidence="2" id="KW-1185">Reference proteome</keyword>
<name>A0A0H4VEV6_9SPHN</name>
<gene>
    <name evidence="1" type="ORF">CP97_05750</name>
</gene>
<dbReference type="EMBL" id="CP011310">
    <property type="protein sequence ID" value="AKQ41639.1"/>
    <property type="molecule type" value="Genomic_DNA"/>
</dbReference>
<dbReference type="AlphaFoldDB" id="A0A0H4VEV6"/>